<sequence length="174" mass="18828">MLVTLSGLPATGKTTLARGLARKIAAAYVRIDTLEQAFIASGNGSPDIGPAGYMAGYAIARDNLHLGIDVVADAANLLDVTRRAWRAVAHATGVRHIEVELVCSDKALHRERVEQRVANISNHALPTWQSVIDRPCDVWDVDHLVIDTAKTTVDMAIESVIQTLSLPSGHYRAR</sequence>
<reference evidence="1 2" key="1">
    <citation type="submission" date="2015-03" db="EMBL/GenBank/DDBJ databases">
        <title>Draft Genome Sequence of Burkholderia andropogonis type strain ICMP2807, isolated from Sorghum bicolor.</title>
        <authorList>
            <person name="Lopes-Santos L."/>
            <person name="Castro D.B."/>
            <person name="Ottoboni L.M."/>
            <person name="Park D."/>
            <person name="Weirc B.S."/>
            <person name="Destefano S.A."/>
        </authorList>
    </citation>
    <scope>NUCLEOTIDE SEQUENCE [LARGE SCALE GENOMIC DNA]</scope>
    <source>
        <strain evidence="1 2">ICMP2807</strain>
    </source>
</reference>
<keyword evidence="1" id="KW-0808">Transferase</keyword>
<protein>
    <submittedName>
        <fullName evidence="1">Adenylylsulfate kinase</fullName>
    </submittedName>
</protein>
<dbReference type="OrthoDB" id="3819922at2"/>
<dbReference type="STRING" id="28092.WM40_02855"/>
<dbReference type="EMBL" id="LAQU01000002">
    <property type="protein sequence ID" value="KKB64938.1"/>
    <property type="molecule type" value="Genomic_DNA"/>
</dbReference>
<dbReference type="InterPro" id="IPR027417">
    <property type="entry name" value="P-loop_NTPase"/>
</dbReference>
<dbReference type="AlphaFoldDB" id="A0A0F5K4B6"/>
<comment type="caution">
    <text evidence="1">The sequence shown here is derived from an EMBL/GenBank/DDBJ whole genome shotgun (WGS) entry which is preliminary data.</text>
</comment>
<dbReference type="Proteomes" id="UP000033618">
    <property type="component" value="Unassembled WGS sequence"/>
</dbReference>
<name>A0A0F5K4B6_9BURK</name>
<gene>
    <name evidence="1" type="ORF">WM40_02855</name>
</gene>
<keyword evidence="1" id="KW-0418">Kinase</keyword>
<dbReference type="SUPFAM" id="SSF52540">
    <property type="entry name" value="P-loop containing nucleoside triphosphate hydrolases"/>
    <property type="match status" value="1"/>
</dbReference>
<proteinExistence type="predicted"/>
<dbReference type="GO" id="GO:0016301">
    <property type="term" value="F:kinase activity"/>
    <property type="evidence" value="ECO:0007669"/>
    <property type="project" value="UniProtKB-KW"/>
</dbReference>
<keyword evidence="2" id="KW-1185">Reference proteome</keyword>
<evidence type="ECO:0000313" key="1">
    <source>
        <dbReference type="EMBL" id="KKB64938.1"/>
    </source>
</evidence>
<organism evidence="1 2">
    <name type="scientific">Robbsia andropogonis</name>
    <dbReference type="NCBI Taxonomy" id="28092"/>
    <lineage>
        <taxon>Bacteria</taxon>
        <taxon>Pseudomonadati</taxon>
        <taxon>Pseudomonadota</taxon>
        <taxon>Betaproteobacteria</taxon>
        <taxon>Burkholderiales</taxon>
        <taxon>Burkholderiaceae</taxon>
        <taxon>Robbsia</taxon>
    </lineage>
</organism>
<dbReference type="PANTHER" id="PTHR37807:SF3">
    <property type="entry name" value="OS07G0160300 PROTEIN"/>
    <property type="match status" value="1"/>
</dbReference>
<dbReference type="PATRIC" id="fig|28092.6.peg.674"/>
<dbReference type="RefSeq" id="WP_024905590.1">
    <property type="nucleotide sequence ID" value="NZ_CADFGU010000004.1"/>
</dbReference>
<dbReference type="PANTHER" id="PTHR37807">
    <property type="entry name" value="OS07G0160300 PROTEIN"/>
    <property type="match status" value="1"/>
</dbReference>
<dbReference type="Gene3D" id="3.40.50.300">
    <property type="entry name" value="P-loop containing nucleotide triphosphate hydrolases"/>
    <property type="match status" value="1"/>
</dbReference>
<evidence type="ECO:0000313" key="2">
    <source>
        <dbReference type="Proteomes" id="UP000033618"/>
    </source>
</evidence>
<dbReference type="Pfam" id="PF13671">
    <property type="entry name" value="AAA_33"/>
    <property type="match status" value="1"/>
</dbReference>
<accession>A0A0F5K4B6</accession>